<dbReference type="RefSeq" id="WP_064596981.1">
    <property type="nucleotide sequence ID" value="NZ_LYRP01000009.1"/>
</dbReference>
<evidence type="ECO:0000259" key="2">
    <source>
        <dbReference type="Pfam" id="PF06812"/>
    </source>
</evidence>
<keyword evidence="1" id="KW-0812">Transmembrane</keyword>
<name>A0A1B7L507_9ENTR</name>
<dbReference type="EMBL" id="LYRP01000009">
    <property type="protein sequence ID" value="OAT77378.1"/>
    <property type="molecule type" value="Genomic_DNA"/>
</dbReference>
<comment type="caution">
    <text evidence="4">The sequence shown here is derived from an EMBL/GenBank/DDBJ whole genome shotgun (WGS) entry which is preliminary data.</text>
</comment>
<dbReference type="OrthoDB" id="5579595at2"/>
<keyword evidence="1" id="KW-0472">Membrane</keyword>
<dbReference type="InterPro" id="IPR010657">
    <property type="entry name" value="ImpA_N"/>
</dbReference>
<dbReference type="PANTHER" id="PTHR37024">
    <property type="entry name" value="TYPE VI SECRETION SYSTEM DUF2094 AND IMPA-RELATED DOMAIN PROTEIN"/>
    <property type="match status" value="1"/>
</dbReference>
<evidence type="ECO:0000256" key="1">
    <source>
        <dbReference type="SAM" id="Phobius"/>
    </source>
</evidence>
<dbReference type="Pfam" id="PF06812">
    <property type="entry name" value="ImpA_N"/>
    <property type="match status" value="1"/>
</dbReference>
<evidence type="ECO:0000313" key="4">
    <source>
        <dbReference type="EMBL" id="OAT77378.1"/>
    </source>
</evidence>
<feature type="transmembrane region" description="Helical" evidence="1">
    <location>
        <begin position="230"/>
        <end position="251"/>
    </location>
</feature>
<gene>
    <name evidence="4" type="ORF">A9B99_21770</name>
</gene>
<evidence type="ECO:0000259" key="3">
    <source>
        <dbReference type="Pfam" id="PF12486"/>
    </source>
</evidence>
<evidence type="ECO:0008006" key="6">
    <source>
        <dbReference type="Google" id="ProtNLM"/>
    </source>
</evidence>
<accession>A0A1B7L507</accession>
<dbReference type="STRING" id="1691903.A9B99_21770"/>
<protein>
    <recommendedName>
        <fullName evidence="6">ImpA domain-containing protein</fullName>
    </recommendedName>
</protein>
<dbReference type="AlphaFoldDB" id="A0A1B7L507"/>
<evidence type="ECO:0000313" key="5">
    <source>
        <dbReference type="Proteomes" id="UP000078225"/>
    </source>
</evidence>
<feature type="domain" description="ImpA C-terminal" evidence="3">
    <location>
        <begin position="302"/>
        <end position="445"/>
    </location>
</feature>
<feature type="domain" description="ImpA N-terminal" evidence="2">
    <location>
        <begin position="9"/>
        <end position="110"/>
    </location>
</feature>
<keyword evidence="5" id="KW-1185">Reference proteome</keyword>
<dbReference type="PANTHER" id="PTHR37024:SF5">
    <property type="entry name" value="IMPA N-TERMINAL DOMAIN-CONTAINING PROTEIN"/>
    <property type="match status" value="1"/>
</dbReference>
<proteinExistence type="predicted"/>
<organism evidence="4 5">
    <name type="scientific">Mangrovibacter phragmitis</name>
    <dbReference type="NCBI Taxonomy" id="1691903"/>
    <lineage>
        <taxon>Bacteria</taxon>
        <taxon>Pseudomonadati</taxon>
        <taxon>Pseudomonadota</taxon>
        <taxon>Gammaproteobacteria</taxon>
        <taxon>Enterobacterales</taxon>
        <taxon>Enterobacteriaceae</taxon>
        <taxon>Mangrovibacter</taxon>
    </lineage>
</organism>
<sequence>MNTRKYLRTGSDPRSLPDYVALRDEMMKLTHPARPDVNWQTAEMLCLRLFEHNGVELQSATWYTLARMHIAGLVGMNEGLALINALAAHQWSVMWPASVHARMEIVTGLNQRLQAVFRTQVYRSPDDLSELYRAQQELDELSDTLGRHELRQTSQLAAFQQQIKQAITRLENMPRGCQSAQDIVLPAQAVTQFAEPLRPARERLVYIVPHEPVVDVDSLPAQGKVKHHNLWLFLSGACTALLLSSVVSWGWRYLNTPPAGLAQLNASLAPLPGIVPEEQRVALSQYVVAKPHGSEKLVKQTREQLGWLATLPQGWQHQYARQLLSQAELLLPYNTAVEPMIRDWQQQAEASAMPLPQLTNWQDGMVKLQRLADQLNALDEKRGKYMTVSELKSQVFAITEAFRLHIPAEERLRQLTQAGNTSTQPGALQLQTELHIRQLLYRYSLINMQLESRVSGTSGKQ</sequence>
<dbReference type="InterPro" id="IPR021069">
    <property type="entry name" value="ImpA_C"/>
</dbReference>
<dbReference type="Pfam" id="PF12486">
    <property type="entry name" value="VasL"/>
    <property type="match status" value="1"/>
</dbReference>
<reference evidence="5" key="1">
    <citation type="submission" date="2016-05" db="EMBL/GenBank/DDBJ databases">
        <authorList>
            <person name="Behera P."/>
            <person name="Vaishampayan P."/>
            <person name="Singh N."/>
            <person name="Raina V."/>
            <person name="Suar M."/>
            <person name="Pattnaik A."/>
            <person name="Rastogi G."/>
        </authorList>
    </citation>
    <scope>NUCLEOTIDE SEQUENCE [LARGE SCALE GENOMIC DNA]</scope>
    <source>
        <strain evidence="5">MP23</strain>
    </source>
</reference>
<dbReference type="Proteomes" id="UP000078225">
    <property type="component" value="Unassembled WGS sequence"/>
</dbReference>
<keyword evidence="1" id="KW-1133">Transmembrane helix</keyword>